<name>A0ABT8D4X5_9RHOB</name>
<dbReference type="Pfam" id="PF08811">
    <property type="entry name" value="DUF1800"/>
    <property type="match status" value="1"/>
</dbReference>
<dbReference type="Proteomes" id="UP001243846">
    <property type="component" value="Unassembled WGS sequence"/>
</dbReference>
<keyword evidence="2" id="KW-1185">Reference proteome</keyword>
<sequence>MEFGFPELAAIRLGFGLSPHMQPPADVDAILAGLATAAPDGDAVSLDEARASALSLADLGKAARDGGDAEREKLNQLSRDLRDFNTIALQQRIARAIDDPSGFGERLVQFWADHFTIRAAAAGQHKLAVAFVDDAIRPHIGGRFEDLFVAADLHPMMLLYLDQTSSVGPNSRFGKARASQGRLAGLNENLAREAMELHSLGVGAGYSQDDVRELAELLTGISYNPKVGVEFLPNRAEPGAETILGTSYGGKRQPSADDIRAAFTDLARRPETAAFVSRKLAVHFTSDTPDEGLVTAMTARWRETRGDLAEVYRVMITHPALVDSFRDKARQPFDFMVASLRALGVTGEVLRGWDIRTANRVLMQPLGMMGQRWGAPLGPNGWPEEASAWITPQALSARINWILDIQKRVLGDDLPDPRELMLTAFGGTQSEKLAWAVPKAESAREGIALILASNDFNRR</sequence>
<dbReference type="RefSeq" id="WP_377688553.1">
    <property type="nucleotide sequence ID" value="NZ_JBHMDZ010000049.1"/>
</dbReference>
<organism evidence="1 2">
    <name type="scientific">Paracoccus cavernae</name>
    <dbReference type="NCBI Taxonomy" id="1571207"/>
    <lineage>
        <taxon>Bacteria</taxon>
        <taxon>Pseudomonadati</taxon>
        <taxon>Pseudomonadota</taxon>
        <taxon>Alphaproteobacteria</taxon>
        <taxon>Rhodobacterales</taxon>
        <taxon>Paracoccaceae</taxon>
        <taxon>Paracoccus</taxon>
    </lineage>
</organism>
<comment type="caution">
    <text evidence="1">The sequence shown here is derived from an EMBL/GenBank/DDBJ whole genome shotgun (WGS) entry which is preliminary data.</text>
</comment>
<gene>
    <name evidence="1" type="ORF">QWZ10_02075</name>
</gene>
<dbReference type="InterPro" id="IPR014917">
    <property type="entry name" value="DUF1800"/>
</dbReference>
<dbReference type="EMBL" id="JAUFRC010000001">
    <property type="protein sequence ID" value="MDN3710907.1"/>
    <property type="molecule type" value="Genomic_DNA"/>
</dbReference>
<proteinExistence type="predicted"/>
<evidence type="ECO:0000313" key="2">
    <source>
        <dbReference type="Proteomes" id="UP001243846"/>
    </source>
</evidence>
<accession>A0ABT8D4X5</accession>
<evidence type="ECO:0000313" key="1">
    <source>
        <dbReference type="EMBL" id="MDN3710907.1"/>
    </source>
</evidence>
<reference evidence="2" key="1">
    <citation type="journal article" date="2019" name="Int. J. Syst. Evol. Microbiol.">
        <title>The Global Catalogue of Microorganisms (GCM) 10K type strain sequencing project: providing services to taxonomists for standard genome sequencing and annotation.</title>
        <authorList>
            <consortium name="The Broad Institute Genomics Platform"/>
            <consortium name="The Broad Institute Genome Sequencing Center for Infectious Disease"/>
            <person name="Wu L."/>
            <person name="Ma J."/>
        </authorList>
    </citation>
    <scope>NUCLEOTIDE SEQUENCE [LARGE SCALE GENOMIC DNA]</scope>
    <source>
        <strain evidence="2">CECT 8482</strain>
    </source>
</reference>
<protein>
    <submittedName>
        <fullName evidence="1">DUF1800 domain-containing protein</fullName>
    </submittedName>
</protein>